<dbReference type="InterPro" id="IPR010255">
    <property type="entry name" value="Haem_peroxidase_sf"/>
</dbReference>
<accession>A0A3P7M977</accession>
<gene>
    <name evidence="3" type="ORF">NLS_LOCUS9923</name>
</gene>
<dbReference type="STRING" id="42156.A0A3P7M977"/>
<protein>
    <recommendedName>
        <fullName evidence="5">SCP domain-containing protein</fullName>
    </recommendedName>
</protein>
<dbReference type="OMA" id="NIPCGAS"/>
<evidence type="ECO:0000256" key="1">
    <source>
        <dbReference type="ARBA" id="ARBA00022559"/>
    </source>
</evidence>
<keyword evidence="4" id="KW-1185">Reference proteome</keyword>
<sequence>MILLYILLHILLCNEIIANDNDAHVRQRRSNIPCGASFTPCSGGAAAAFGLASNTISDDEAQSQQNSNAANRRRTDINKLISRQSIIAAVGGAKDEIDILFNQTEINILKNTNAYDGEPAERVWNAINKIDLYAKKLSYSSQIAIAATEKLYNSGLASQQILDELSVIDVRDTPIGHICPINLVTECPSAKYRTYSGHCNNVNHPLWGASSEPMKRILKPTYANKISRPRISINGSTLTSARKISHNLITEPATRHTLCSMMIAQWAMFVYEDISHVGANTLYEGNQSRPLLCCNTKYTHPECYPIEIDINDTTYSKLTQCLPYVRTATSSRENCSLGPREQVNQATSYLDASHIYGSTVERASKLRAYQNG</sequence>
<dbReference type="Gene3D" id="1.10.640.10">
    <property type="entry name" value="Haem peroxidase domain superfamily, animal type"/>
    <property type="match status" value="1"/>
</dbReference>
<organism evidence="3 4">
    <name type="scientific">Litomosoides sigmodontis</name>
    <name type="common">Filarial nematode worm</name>
    <dbReference type="NCBI Taxonomy" id="42156"/>
    <lineage>
        <taxon>Eukaryota</taxon>
        <taxon>Metazoa</taxon>
        <taxon>Ecdysozoa</taxon>
        <taxon>Nematoda</taxon>
        <taxon>Chromadorea</taxon>
        <taxon>Rhabditida</taxon>
        <taxon>Spirurina</taxon>
        <taxon>Spiruromorpha</taxon>
        <taxon>Filarioidea</taxon>
        <taxon>Onchocercidae</taxon>
        <taxon>Litomosoides</taxon>
    </lineage>
</organism>
<evidence type="ECO:0008006" key="5">
    <source>
        <dbReference type="Google" id="ProtNLM"/>
    </source>
</evidence>
<dbReference type="EMBL" id="UYRX01002129">
    <property type="protein sequence ID" value="VDM92785.1"/>
    <property type="molecule type" value="Genomic_DNA"/>
</dbReference>
<keyword evidence="1" id="KW-0575">Peroxidase</keyword>
<keyword evidence="1" id="KW-0560">Oxidoreductase</keyword>
<dbReference type="GO" id="GO:0006979">
    <property type="term" value="P:response to oxidative stress"/>
    <property type="evidence" value="ECO:0007669"/>
    <property type="project" value="InterPro"/>
</dbReference>
<dbReference type="InterPro" id="IPR019791">
    <property type="entry name" value="Haem_peroxidase_animal"/>
</dbReference>
<dbReference type="Pfam" id="PF03098">
    <property type="entry name" value="An_peroxidase"/>
    <property type="match status" value="1"/>
</dbReference>
<feature type="chain" id="PRO_5018033372" description="SCP domain-containing protein" evidence="2">
    <location>
        <begin position="19"/>
        <end position="372"/>
    </location>
</feature>
<dbReference type="PANTHER" id="PTHR11475">
    <property type="entry name" value="OXIDASE/PEROXIDASE"/>
    <property type="match status" value="1"/>
</dbReference>
<evidence type="ECO:0000256" key="2">
    <source>
        <dbReference type="SAM" id="SignalP"/>
    </source>
</evidence>
<dbReference type="AlphaFoldDB" id="A0A3P7M977"/>
<evidence type="ECO:0000313" key="3">
    <source>
        <dbReference type="EMBL" id="VDM92785.1"/>
    </source>
</evidence>
<feature type="signal peptide" evidence="2">
    <location>
        <begin position="1"/>
        <end position="18"/>
    </location>
</feature>
<name>A0A3P7M977_LITSI</name>
<proteinExistence type="predicted"/>
<dbReference type="PROSITE" id="PS50292">
    <property type="entry name" value="PEROXIDASE_3"/>
    <property type="match status" value="1"/>
</dbReference>
<keyword evidence="2" id="KW-0732">Signal</keyword>
<dbReference type="PANTHER" id="PTHR11475:SF134">
    <property type="entry name" value="LD42267P"/>
    <property type="match status" value="1"/>
</dbReference>
<dbReference type="InterPro" id="IPR037120">
    <property type="entry name" value="Haem_peroxidase_sf_animal"/>
</dbReference>
<dbReference type="GO" id="GO:0020037">
    <property type="term" value="F:heme binding"/>
    <property type="evidence" value="ECO:0007669"/>
    <property type="project" value="InterPro"/>
</dbReference>
<dbReference type="OrthoDB" id="823504at2759"/>
<dbReference type="GO" id="GO:0004601">
    <property type="term" value="F:peroxidase activity"/>
    <property type="evidence" value="ECO:0007669"/>
    <property type="project" value="UniProtKB-KW"/>
</dbReference>
<reference evidence="3 4" key="1">
    <citation type="submission" date="2018-08" db="EMBL/GenBank/DDBJ databases">
        <authorList>
            <person name="Laetsch R D."/>
            <person name="Stevens L."/>
            <person name="Kumar S."/>
            <person name="Blaxter L. M."/>
        </authorList>
    </citation>
    <scope>NUCLEOTIDE SEQUENCE [LARGE SCALE GENOMIC DNA]</scope>
</reference>
<dbReference type="Proteomes" id="UP000277928">
    <property type="component" value="Unassembled WGS sequence"/>
</dbReference>
<dbReference type="SUPFAM" id="SSF48113">
    <property type="entry name" value="Heme-dependent peroxidases"/>
    <property type="match status" value="1"/>
</dbReference>
<evidence type="ECO:0000313" key="4">
    <source>
        <dbReference type="Proteomes" id="UP000277928"/>
    </source>
</evidence>